<keyword evidence="3" id="KW-0067">ATP-binding</keyword>
<dbReference type="Gene3D" id="3.40.50.300">
    <property type="entry name" value="P-loop containing nucleotide triphosphate hydrolases"/>
    <property type="match status" value="1"/>
</dbReference>
<protein>
    <submittedName>
        <fullName evidence="5">Type II/IV secretion system protein</fullName>
    </submittedName>
</protein>
<proteinExistence type="inferred from homology"/>
<dbReference type="GO" id="GO:0005524">
    <property type="term" value="F:ATP binding"/>
    <property type="evidence" value="ECO:0007669"/>
    <property type="project" value="UniProtKB-KW"/>
</dbReference>
<comment type="similarity">
    <text evidence="1">Belongs to the GSP E family.</text>
</comment>
<dbReference type="NCBIfam" id="NF041000">
    <property type="entry name" value="ATPase_ComGA"/>
    <property type="match status" value="1"/>
</dbReference>
<keyword evidence="6" id="KW-1185">Reference proteome</keyword>
<dbReference type="PROSITE" id="PS00662">
    <property type="entry name" value="T2SP_E"/>
    <property type="match status" value="1"/>
</dbReference>
<dbReference type="SUPFAM" id="SSF52540">
    <property type="entry name" value="P-loop containing nucleoside triphosphate hydrolases"/>
    <property type="match status" value="1"/>
</dbReference>
<keyword evidence="2" id="KW-0547">Nucleotide-binding</keyword>
<dbReference type="CDD" id="cd01129">
    <property type="entry name" value="PulE-GspE-like"/>
    <property type="match status" value="1"/>
</dbReference>
<dbReference type="InterPro" id="IPR047667">
    <property type="entry name" value="ATPase_ComGA"/>
</dbReference>
<dbReference type="PANTHER" id="PTHR30258:SF2">
    <property type="entry name" value="COMG OPERON PROTEIN 1"/>
    <property type="match status" value="1"/>
</dbReference>
<dbReference type="STRING" id="764299.STRIC_1744"/>
<dbReference type="InterPro" id="IPR027417">
    <property type="entry name" value="P-loop_NTPase"/>
</dbReference>
<dbReference type="Pfam" id="PF00437">
    <property type="entry name" value="T2SSE"/>
    <property type="match status" value="1"/>
</dbReference>
<gene>
    <name evidence="5" type="ORF">STRIC_1744</name>
</gene>
<comment type="caution">
    <text evidence="5">The sequence shown here is derived from an EMBL/GenBank/DDBJ whole genome shotgun (WGS) entry which is preliminary data.</text>
</comment>
<name>G5K4K7_9STRE</name>
<sequence length="314" mass="35335">MVQDLAKAIITQALALGAQDIYILPNIDGYYLWARVGSERKALDVDGCHRVANLISHFKYVAGMSVGEKRRCQLGACDYQLDKQKAVSLRLTTVGDYRGQESLVIRLLHDGQKELNYWFDDFSSLKEVIRGARGLYLFSGPVGSGKATLMHQLISETFQELQVISIEDPVEIKDERILQLQVNDSIGMTYDNLIKLSLRHRPDLLIIGEIRDQETARAAIRASMTGAIVFSTVHAKSIPGVYGRLLELGISQAELENSLNLIAYQRFISGGALIDYSQRDFEKHSPRKWNQKIDQLFNSGHLTEQEARIEKIIA</sequence>
<evidence type="ECO:0000313" key="6">
    <source>
        <dbReference type="Proteomes" id="UP000003330"/>
    </source>
</evidence>
<dbReference type="GO" id="GO:0005886">
    <property type="term" value="C:plasma membrane"/>
    <property type="evidence" value="ECO:0007669"/>
    <property type="project" value="TreeGrafter"/>
</dbReference>
<dbReference type="RefSeq" id="WP_008089649.1">
    <property type="nucleotide sequence ID" value="NZ_AEUX02000007.1"/>
</dbReference>
<dbReference type="EMBL" id="AEUX02000007">
    <property type="protein sequence ID" value="EHI68821.1"/>
    <property type="molecule type" value="Genomic_DNA"/>
</dbReference>
<evidence type="ECO:0000259" key="4">
    <source>
        <dbReference type="PROSITE" id="PS00662"/>
    </source>
</evidence>
<dbReference type="InterPro" id="IPR001482">
    <property type="entry name" value="T2SS/T4SS_dom"/>
</dbReference>
<evidence type="ECO:0000256" key="2">
    <source>
        <dbReference type="ARBA" id="ARBA00022741"/>
    </source>
</evidence>
<dbReference type="eggNOG" id="COG2804">
    <property type="taxonomic scope" value="Bacteria"/>
</dbReference>
<dbReference type="OrthoDB" id="9808272at2"/>
<dbReference type="Proteomes" id="UP000003330">
    <property type="component" value="Unassembled WGS sequence"/>
</dbReference>
<dbReference type="Gene3D" id="3.30.450.90">
    <property type="match status" value="1"/>
</dbReference>
<evidence type="ECO:0000256" key="1">
    <source>
        <dbReference type="ARBA" id="ARBA00006611"/>
    </source>
</evidence>
<dbReference type="PANTHER" id="PTHR30258">
    <property type="entry name" value="TYPE II SECRETION SYSTEM PROTEIN GSPE-RELATED"/>
    <property type="match status" value="1"/>
</dbReference>
<organism evidence="5 6">
    <name type="scientific">Streptococcus ictaluri 707-05</name>
    <dbReference type="NCBI Taxonomy" id="764299"/>
    <lineage>
        <taxon>Bacteria</taxon>
        <taxon>Bacillati</taxon>
        <taxon>Bacillota</taxon>
        <taxon>Bacilli</taxon>
        <taxon>Lactobacillales</taxon>
        <taxon>Streptococcaceae</taxon>
        <taxon>Streptococcus</taxon>
    </lineage>
</organism>
<evidence type="ECO:0000256" key="3">
    <source>
        <dbReference type="ARBA" id="ARBA00022840"/>
    </source>
</evidence>
<dbReference type="GO" id="GO:0016887">
    <property type="term" value="F:ATP hydrolysis activity"/>
    <property type="evidence" value="ECO:0007669"/>
    <property type="project" value="TreeGrafter"/>
</dbReference>
<feature type="domain" description="Bacterial type II secretion system protein E" evidence="4">
    <location>
        <begin position="198"/>
        <end position="212"/>
    </location>
</feature>
<dbReference type="AlphaFoldDB" id="G5K4K7"/>
<accession>G5K4K7</accession>
<reference evidence="5 6" key="1">
    <citation type="journal article" date="2014" name="Int. J. Syst. Evol. Microbiol.">
        <title>Phylogenomics and the dynamic genome evolution of the genus Streptococcus.</title>
        <authorList>
            <consortium name="The Broad Institute Genome Sequencing Platform"/>
            <person name="Richards V.P."/>
            <person name="Palmer S.R."/>
            <person name="Pavinski Bitar P.D."/>
            <person name="Qin X."/>
            <person name="Weinstock G.M."/>
            <person name="Highlander S.K."/>
            <person name="Town C.D."/>
            <person name="Burne R.A."/>
            <person name="Stanhope M.J."/>
        </authorList>
    </citation>
    <scope>NUCLEOTIDE SEQUENCE [LARGE SCALE GENOMIC DNA]</scope>
    <source>
        <strain evidence="5 6">707-05</strain>
    </source>
</reference>
<evidence type="ECO:0000313" key="5">
    <source>
        <dbReference type="EMBL" id="EHI68821.1"/>
    </source>
</evidence>